<accession>A0ABU9CIY7</accession>
<evidence type="ECO:0000313" key="1">
    <source>
        <dbReference type="EMBL" id="MEK8051805.1"/>
    </source>
</evidence>
<proteinExistence type="predicted"/>
<reference evidence="1 2" key="1">
    <citation type="submission" date="2024-04" db="EMBL/GenBank/DDBJ databases">
        <title>Novel species of the genus Ideonella isolated from streams.</title>
        <authorList>
            <person name="Lu H."/>
        </authorList>
    </citation>
    <scope>NUCLEOTIDE SEQUENCE [LARGE SCALE GENOMIC DNA]</scope>
    <source>
        <strain evidence="1 2">DXS22W</strain>
    </source>
</reference>
<sequence>MSVLTAPDVQGLPLVDIIDFKWLMAGAGLDVHVERMQADRAYACACLARGAASRVTLLQDTALRLAGTLGVTLPAH</sequence>
<dbReference type="RefSeq" id="WP_341411502.1">
    <property type="nucleotide sequence ID" value="NZ_JBBUTH010000008.1"/>
</dbReference>
<organism evidence="1 2">
    <name type="scientific">Pseudaquabacterium inlustre</name>
    <dbReference type="NCBI Taxonomy" id="2984192"/>
    <lineage>
        <taxon>Bacteria</taxon>
        <taxon>Pseudomonadati</taxon>
        <taxon>Pseudomonadota</taxon>
        <taxon>Betaproteobacteria</taxon>
        <taxon>Burkholderiales</taxon>
        <taxon>Sphaerotilaceae</taxon>
        <taxon>Pseudaquabacterium</taxon>
    </lineage>
</organism>
<name>A0ABU9CIY7_9BURK</name>
<evidence type="ECO:0000313" key="2">
    <source>
        <dbReference type="Proteomes" id="UP001365405"/>
    </source>
</evidence>
<keyword evidence="2" id="KW-1185">Reference proteome</keyword>
<comment type="caution">
    <text evidence="1">The sequence shown here is derived from an EMBL/GenBank/DDBJ whole genome shotgun (WGS) entry which is preliminary data.</text>
</comment>
<gene>
    <name evidence="1" type="ORF">AACH10_16255</name>
</gene>
<dbReference type="EMBL" id="JBBUTH010000008">
    <property type="protein sequence ID" value="MEK8051805.1"/>
    <property type="molecule type" value="Genomic_DNA"/>
</dbReference>
<protein>
    <submittedName>
        <fullName evidence="1">Uncharacterized protein</fullName>
    </submittedName>
</protein>
<dbReference type="Proteomes" id="UP001365405">
    <property type="component" value="Unassembled WGS sequence"/>
</dbReference>